<dbReference type="Pfam" id="PF00096">
    <property type="entry name" value="zf-C2H2"/>
    <property type="match status" value="1"/>
</dbReference>
<dbReference type="GO" id="GO:0008270">
    <property type="term" value="F:zinc ion binding"/>
    <property type="evidence" value="ECO:0007669"/>
    <property type="project" value="UniProtKB-KW"/>
</dbReference>
<dbReference type="GeneID" id="63747723"/>
<protein>
    <recommendedName>
        <fullName evidence="3">C2H2-type domain-containing protein</fullName>
    </recommendedName>
</protein>
<feature type="region of interest" description="Disordered" evidence="2">
    <location>
        <begin position="118"/>
        <end position="159"/>
    </location>
</feature>
<dbReference type="EMBL" id="KV878211">
    <property type="protein sequence ID" value="OJJ36416.1"/>
    <property type="molecule type" value="Genomic_DNA"/>
</dbReference>
<name>A0A1L9RNB7_ASPWE</name>
<feature type="compositionally biased region" description="Low complexity" evidence="2">
    <location>
        <begin position="146"/>
        <end position="156"/>
    </location>
</feature>
<keyword evidence="1" id="KW-0862">Zinc</keyword>
<dbReference type="Proteomes" id="UP000184383">
    <property type="component" value="Unassembled WGS sequence"/>
</dbReference>
<dbReference type="RefSeq" id="XP_040690092.1">
    <property type="nucleotide sequence ID" value="XM_040831875.1"/>
</dbReference>
<proteinExistence type="predicted"/>
<gene>
    <name evidence="4" type="ORF">ASPWEDRAFT_181431</name>
</gene>
<dbReference type="PROSITE" id="PS00028">
    <property type="entry name" value="ZINC_FINGER_C2H2_1"/>
    <property type="match status" value="1"/>
</dbReference>
<evidence type="ECO:0000256" key="1">
    <source>
        <dbReference type="PROSITE-ProRule" id="PRU00042"/>
    </source>
</evidence>
<dbReference type="PROSITE" id="PS50157">
    <property type="entry name" value="ZINC_FINGER_C2H2_2"/>
    <property type="match status" value="1"/>
</dbReference>
<dbReference type="SUPFAM" id="SSF57667">
    <property type="entry name" value="beta-beta-alpha zinc fingers"/>
    <property type="match status" value="1"/>
</dbReference>
<dbReference type="OrthoDB" id="654211at2759"/>
<reference evidence="5" key="1">
    <citation type="journal article" date="2017" name="Genome Biol.">
        <title>Comparative genomics reveals high biological diversity and specific adaptations in the industrially and medically important fungal genus Aspergillus.</title>
        <authorList>
            <person name="de Vries R.P."/>
            <person name="Riley R."/>
            <person name="Wiebenga A."/>
            <person name="Aguilar-Osorio G."/>
            <person name="Amillis S."/>
            <person name="Uchima C.A."/>
            <person name="Anderluh G."/>
            <person name="Asadollahi M."/>
            <person name="Askin M."/>
            <person name="Barry K."/>
            <person name="Battaglia E."/>
            <person name="Bayram O."/>
            <person name="Benocci T."/>
            <person name="Braus-Stromeyer S.A."/>
            <person name="Caldana C."/>
            <person name="Canovas D."/>
            <person name="Cerqueira G.C."/>
            <person name="Chen F."/>
            <person name="Chen W."/>
            <person name="Choi C."/>
            <person name="Clum A."/>
            <person name="Dos Santos R.A."/>
            <person name="Damasio A.R."/>
            <person name="Diallinas G."/>
            <person name="Emri T."/>
            <person name="Fekete E."/>
            <person name="Flipphi M."/>
            <person name="Freyberg S."/>
            <person name="Gallo A."/>
            <person name="Gournas C."/>
            <person name="Habgood R."/>
            <person name="Hainaut M."/>
            <person name="Harispe M.L."/>
            <person name="Henrissat B."/>
            <person name="Hilden K.S."/>
            <person name="Hope R."/>
            <person name="Hossain A."/>
            <person name="Karabika E."/>
            <person name="Karaffa L."/>
            <person name="Karanyi Z."/>
            <person name="Krasevec N."/>
            <person name="Kuo A."/>
            <person name="Kusch H."/>
            <person name="LaButti K."/>
            <person name="Lagendijk E.L."/>
            <person name="Lapidus A."/>
            <person name="Levasseur A."/>
            <person name="Lindquist E."/>
            <person name="Lipzen A."/>
            <person name="Logrieco A.F."/>
            <person name="MacCabe A."/>
            <person name="Maekelae M.R."/>
            <person name="Malavazi I."/>
            <person name="Melin P."/>
            <person name="Meyer V."/>
            <person name="Mielnichuk N."/>
            <person name="Miskei M."/>
            <person name="Molnar A.P."/>
            <person name="Mule G."/>
            <person name="Ngan C.Y."/>
            <person name="Orejas M."/>
            <person name="Orosz E."/>
            <person name="Ouedraogo J.P."/>
            <person name="Overkamp K.M."/>
            <person name="Park H.-S."/>
            <person name="Perrone G."/>
            <person name="Piumi F."/>
            <person name="Punt P.J."/>
            <person name="Ram A.F."/>
            <person name="Ramon A."/>
            <person name="Rauscher S."/>
            <person name="Record E."/>
            <person name="Riano-Pachon D.M."/>
            <person name="Robert V."/>
            <person name="Roehrig J."/>
            <person name="Ruller R."/>
            <person name="Salamov A."/>
            <person name="Salih N.S."/>
            <person name="Samson R.A."/>
            <person name="Sandor E."/>
            <person name="Sanguinetti M."/>
            <person name="Schuetze T."/>
            <person name="Sepcic K."/>
            <person name="Shelest E."/>
            <person name="Sherlock G."/>
            <person name="Sophianopoulou V."/>
            <person name="Squina F.M."/>
            <person name="Sun H."/>
            <person name="Susca A."/>
            <person name="Todd R.B."/>
            <person name="Tsang A."/>
            <person name="Unkles S.E."/>
            <person name="van de Wiele N."/>
            <person name="van Rossen-Uffink D."/>
            <person name="Oliveira J.V."/>
            <person name="Vesth T.C."/>
            <person name="Visser J."/>
            <person name="Yu J.-H."/>
            <person name="Zhou M."/>
            <person name="Andersen M.R."/>
            <person name="Archer D.B."/>
            <person name="Baker S.E."/>
            <person name="Benoit I."/>
            <person name="Brakhage A.A."/>
            <person name="Braus G.H."/>
            <person name="Fischer R."/>
            <person name="Frisvad J.C."/>
            <person name="Goldman G.H."/>
            <person name="Houbraken J."/>
            <person name="Oakley B."/>
            <person name="Pocsi I."/>
            <person name="Scazzocchio C."/>
            <person name="Seiboth B."/>
            <person name="vanKuyk P.A."/>
            <person name="Wortman J."/>
            <person name="Dyer P.S."/>
            <person name="Grigoriev I.V."/>
        </authorList>
    </citation>
    <scope>NUCLEOTIDE SEQUENCE [LARGE SCALE GENOMIC DNA]</scope>
    <source>
        <strain evidence="5">DTO 134E9</strain>
    </source>
</reference>
<organism evidence="4 5">
    <name type="scientific">Aspergillus wentii DTO 134E9</name>
    <dbReference type="NCBI Taxonomy" id="1073089"/>
    <lineage>
        <taxon>Eukaryota</taxon>
        <taxon>Fungi</taxon>
        <taxon>Dikarya</taxon>
        <taxon>Ascomycota</taxon>
        <taxon>Pezizomycotina</taxon>
        <taxon>Eurotiomycetes</taxon>
        <taxon>Eurotiomycetidae</taxon>
        <taxon>Eurotiales</taxon>
        <taxon>Aspergillaceae</taxon>
        <taxon>Aspergillus</taxon>
        <taxon>Aspergillus subgen. Cremei</taxon>
    </lineage>
</organism>
<keyword evidence="1" id="KW-0479">Metal-binding</keyword>
<evidence type="ECO:0000259" key="3">
    <source>
        <dbReference type="PROSITE" id="PS50157"/>
    </source>
</evidence>
<dbReference type="AlphaFoldDB" id="A0A1L9RNB7"/>
<sequence>MSRMSEVDVDPLNIPYMDNNYAPYPPTFFQDMLQPSPAQEYNLPGLSLHNGHDIHHSLSHPGVFLPHDFAATPNPSNCNTILGHSVYGNSSNLAAGYPYAEPDPSVTVPSVNISRPEATTLHHPLPQRIISPHQTPSPRNSRSRDTQTTTSQRQNRAQLPTNSFQCRWEGCRRNCSFGRKAELMRHIELLHVSPGSYECSRCSRAFNRKDNLAEHMRSRHAGSGF</sequence>
<dbReference type="InterPro" id="IPR013087">
    <property type="entry name" value="Znf_C2H2_type"/>
</dbReference>
<feature type="domain" description="C2H2-type" evidence="3">
    <location>
        <begin position="197"/>
        <end position="225"/>
    </location>
</feature>
<keyword evidence="1" id="KW-0863">Zinc-finger</keyword>
<dbReference type="STRING" id="1073089.A0A1L9RNB7"/>
<evidence type="ECO:0000313" key="4">
    <source>
        <dbReference type="EMBL" id="OJJ36416.1"/>
    </source>
</evidence>
<evidence type="ECO:0000256" key="2">
    <source>
        <dbReference type="SAM" id="MobiDB-lite"/>
    </source>
</evidence>
<dbReference type="Gene3D" id="3.30.160.60">
    <property type="entry name" value="Classic Zinc Finger"/>
    <property type="match status" value="2"/>
</dbReference>
<accession>A0A1L9RNB7</accession>
<dbReference type="InterPro" id="IPR036236">
    <property type="entry name" value="Znf_C2H2_sf"/>
</dbReference>
<evidence type="ECO:0000313" key="5">
    <source>
        <dbReference type="Proteomes" id="UP000184383"/>
    </source>
</evidence>
<keyword evidence="5" id="KW-1185">Reference proteome</keyword>
<dbReference type="SMART" id="SM00355">
    <property type="entry name" value="ZnF_C2H2"/>
    <property type="match status" value="2"/>
</dbReference>
<dbReference type="VEuPathDB" id="FungiDB:ASPWEDRAFT_181431"/>